<keyword evidence="3" id="KW-1185">Reference proteome</keyword>
<sequence>MRPPSPGSTALPPPTRSGDSPCPPSLQSQRCRAKRSAVPGTNHSIASERLCPQTASGSPPQVGSRSRDWVSVSPMEEHEVADVSVPCEETLTREALKLAALLREMKNGLDIVRGKVEALTSKVKENQYPTEDGISYLEAKHLLLLNYCQCIVYYLLRKAKGLPIEGHPVVRSLVEIRLFLEKVRPIDKKLDYLVQKLTRTASNAASNEVGSQDGVKDDSQTAEDPLKYRPNPDMLVSKIDHATEDGAGVYRPPHFAPTSMDEDKISRKERQAIRKEKEALLRAKQSTLAKELMDEIEGRPEEVRETVGAEGRELTRYKAKLEERAQKEEELFTRAPITKLDKKMEKHLRKSRNGLLGLSDFYDDIRAIPLGKSDDTSETSYVNSGHGGKRFKKQKCIYIDGIEVCAVLTKYLVWKVMIAMGGASRTSSRRFLKAPLEREKAMR</sequence>
<dbReference type="AlphaFoldDB" id="A0A843UX71"/>
<evidence type="ECO:0008006" key="4">
    <source>
        <dbReference type="Google" id="ProtNLM"/>
    </source>
</evidence>
<accession>A0A843UX71</accession>
<protein>
    <recommendedName>
        <fullName evidence="4">Neuroguidin</fullName>
    </recommendedName>
</protein>
<feature type="compositionally biased region" description="Pro residues" evidence="1">
    <location>
        <begin position="1"/>
        <end position="15"/>
    </location>
</feature>
<name>A0A843UX71_COLES</name>
<feature type="compositionally biased region" description="Polar residues" evidence="1">
    <location>
        <begin position="53"/>
        <end position="64"/>
    </location>
</feature>
<dbReference type="Pfam" id="PF04000">
    <property type="entry name" value="Sas10_Utp3"/>
    <property type="match status" value="1"/>
</dbReference>
<dbReference type="OrthoDB" id="203440at2759"/>
<feature type="region of interest" description="Disordered" evidence="1">
    <location>
        <begin position="1"/>
        <end position="67"/>
    </location>
</feature>
<dbReference type="PANTHER" id="PTHR13237">
    <property type="entry name" value="SOMETHING ABOUT SILENCING PROTEIN 10-RELATED"/>
    <property type="match status" value="1"/>
</dbReference>
<dbReference type="InterPro" id="IPR007146">
    <property type="entry name" value="Sas10/Utp3/C1D"/>
</dbReference>
<evidence type="ECO:0000313" key="3">
    <source>
        <dbReference type="Proteomes" id="UP000652761"/>
    </source>
</evidence>
<organism evidence="2 3">
    <name type="scientific">Colocasia esculenta</name>
    <name type="common">Wild taro</name>
    <name type="synonym">Arum esculentum</name>
    <dbReference type="NCBI Taxonomy" id="4460"/>
    <lineage>
        <taxon>Eukaryota</taxon>
        <taxon>Viridiplantae</taxon>
        <taxon>Streptophyta</taxon>
        <taxon>Embryophyta</taxon>
        <taxon>Tracheophyta</taxon>
        <taxon>Spermatophyta</taxon>
        <taxon>Magnoliopsida</taxon>
        <taxon>Liliopsida</taxon>
        <taxon>Araceae</taxon>
        <taxon>Aroideae</taxon>
        <taxon>Colocasieae</taxon>
        <taxon>Colocasia</taxon>
    </lineage>
</organism>
<reference evidence="2" key="1">
    <citation type="submission" date="2017-07" db="EMBL/GenBank/DDBJ databases">
        <title>Taro Niue Genome Assembly and Annotation.</title>
        <authorList>
            <person name="Atibalentja N."/>
            <person name="Keating K."/>
            <person name="Fields C.J."/>
        </authorList>
    </citation>
    <scope>NUCLEOTIDE SEQUENCE</scope>
    <source>
        <strain evidence="2">Niue_2</strain>
        <tissue evidence="2">Leaf</tissue>
    </source>
</reference>
<dbReference type="PANTHER" id="PTHR13237:SF9">
    <property type="entry name" value="NEUROGUIDIN"/>
    <property type="match status" value="1"/>
</dbReference>
<evidence type="ECO:0000256" key="1">
    <source>
        <dbReference type="SAM" id="MobiDB-lite"/>
    </source>
</evidence>
<feature type="region of interest" description="Disordered" evidence="1">
    <location>
        <begin position="245"/>
        <end position="266"/>
    </location>
</feature>
<dbReference type="GO" id="GO:0000462">
    <property type="term" value="P:maturation of SSU-rRNA from tricistronic rRNA transcript (SSU-rRNA, 5.8S rRNA, LSU-rRNA)"/>
    <property type="evidence" value="ECO:0007669"/>
    <property type="project" value="TreeGrafter"/>
</dbReference>
<evidence type="ECO:0000313" key="2">
    <source>
        <dbReference type="EMBL" id="MQL87256.1"/>
    </source>
</evidence>
<feature type="compositionally biased region" description="Basic and acidic residues" evidence="1">
    <location>
        <begin position="214"/>
        <end position="227"/>
    </location>
</feature>
<proteinExistence type="predicted"/>
<comment type="caution">
    <text evidence="2">The sequence shown here is derived from an EMBL/GenBank/DDBJ whole genome shotgun (WGS) entry which is preliminary data.</text>
</comment>
<gene>
    <name evidence="2" type="ORF">Taro_019802</name>
</gene>
<feature type="region of interest" description="Disordered" evidence="1">
    <location>
        <begin position="204"/>
        <end position="233"/>
    </location>
</feature>
<dbReference type="GO" id="GO:0032040">
    <property type="term" value="C:small-subunit processome"/>
    <property type="evidence" value="ECO:0007669"/>
    <property type="project" value="TreeGrafter"/>
</dbReference>
<dbReference type="Proteomes" id="UP000652761">
    <property type="component" value="Unassembled WGS sequence"/>
</dbReference>
<dbReference type="EMBL" id="NMUH01000965">
    <property type="protein sequence ID" value="MQL87256.1"/>
    <property type="molecule type" value="Genomic_DNA"/>
</dbReference>